<comment type="caution">
    <text evidence="1">The sequence shown here is derived from an EMBL/GenBank/DDBJ whole genome shotgun (WGS) entry which is preliminary data.</text>
</comment>
<evidence type="ECO:0000313" key="1">
    <source>
        <dbReference type="EMBL" id="PWE38606.1"/>
    </source>
</evidence>
<sequence>MLRCSVISIVQRFRAAVEHVISVHGAPMHIEGFPSGCCGIISELMGDHLNSLGIGEFYYVSSMLDGASHAWLEVDGLVVDIIADQFPGRPRIYVDKPDAWYLSWQEQSRHPAIHYASAFFYSEERQFMDRVVPAMAKMNGC</sequence>
<dbReference type="EMBL" id="QFAW01000077">
    <property type="protein sequence ID" value="PWE38606.1"/>
    <property type="molecule type" value="Genomic_DNA"/>
</dbReference>
<dbReference type="Proteomes" id="UP000245056">
    <property type="component" value="Unassembled WGS sequence"/>
</dbReference>
<evidence type="ECO:0008006" key="3">
    <source>
        <dbReference type="Google" id="ProtNLM"/>
    </source>
</evidence>
<reference evidence="1 2" key="1">
    <citation type="submission" date="2018-05" db="EMBL/GenBank/DDBJ databases">
        <title>Genome sequences of two Antarctic strains of Pseudomonas prosekii: insights into adaptation to extreme conditions.</title>
        <authorList>
            <person name="Snopkova K."/>
            <person name="Dufkova K."/>
            <person name="Cejkova D."/>
            <person name="Sedlacek I."/>
            <person name="Smajs D."/>
        </authorList>
    </citation>
    <scope>NUCLEOTIDE SEQUENCE [LARGE SCALE GENOMIC DNA]</scope>
    <source>
        <strain evidence="1 2">P2673</strain>
    </source>
</reference>
<evidence type="ECO:0000313" key="2">
    <source>
        <dbReference type="Proteomes" id="UP000245056"/>
    </source>
</evidence>
<gene>
    <name evidence="1" type="ORF">C9I49_27750</name>
</gene>
<name>A0A2U2D036_9PSED</name>
<accession>A0A2U2D036</accession>
<proteinExistence type="predicted"/>
<dbReference type="AlphaFoldDB" id="A0A2U2D036"/>
<organism evidence="1 2">
    <name type="scientific">Pseudomonas prosekii</name>
    <dbReference type="NCBI Taxonomy" id="1148509"/>
    <lineage>
        <taxon>Bacteria</taxon>
        <taxon>Pseudomonadati</taxon>
        <taxon>Pseudomonadota</taxon>
        <taxon>Gammaproteobacteria</taxon>
        <taxon>Pseudomonadales</taxon>
        <taxon>Pseudomonadaceae</taxon>
        <taxon>Pseudomonas</taxon>
    </lineage>
</organism>
<protein>
    <recommendedName>
        <fullName evidence="3">Transglutaminase-like superfamily protein</fullName>
    </recommendedName>
</protein>
<dbReference type="OrthoDB" id="9155675at2"/>